<feature type="compositionally biased region" description="Basic residues" evidence="2">
    <location>
        <begin position="1227"/>
        <end position="1236"/>
    </location>
</feature>
<evidence type="ECO:0000313" key="3">
    <source>
        <dbReference type="Proteomes" id="UP000515160"/>
    </source>
</evidence>
<feature type="compositionally biased region" description="Polar residues" evidence="2">
    <location>
        <begin position="592"/>
        <end position="605"/>
    </location>
</feature>
<protein>
    <submittedName>
        <fullName evidence="4">Protein suppressor of underreplication</fullName>
    </submittedName>
</protein>
<feature type="compositionally biased region" description="Polar residues" evidence="2">
    <location>
        <begin position="556"/>
        <end position="572"/>
    </location>
</feature>
<proteinExistence type="predicted"/>
<feature type="compositionally biased region" description="Basic and acidic residues" evidence="2">
    <location>
        <begin position="713"/>
        <end position="732"/>
    </location>
</feature>
<feature type="compositionally biased region" description="Basic and acidic residues" evidence="2">
    <location>
        <begin position="615"/>
        <end position="630"/>
    </location>
</feature>
<feature type="compositionally biased region" description="Basic and acidic residues" evidence="2">
    <location>
        <begin position="464"/>
        <end position="475"/>
    </location>
</feature>
<dbReference type="GO" id="GO:0005634">
    <property type="term" value="C:nucleus"/>
    <property type="evidence" value="ECO:0007669"/>
    <property type="project" value="UniProtKB-SubCell"/>
</dbReference>
<feature type="compositionally biased region" description="Low complexity" evidence="2">
    <location>
        <begin position="1131"/>
        <end position="1144"/>
    </location>
</feature>
<feature type="compositionally biased region" description="Polar residues" evidence="2">
    <location>
        <begin position="980"/>
        <end position="991"/>
    </location>
</feature>
<dbReference type="CTD" id="45739"/>
<feature type="compositionally biased region" description="Polar residues" evidence="2">
    <location>
        <begin position="733"/>
        <end position="751"/>
    </location>
</feature>
<feature type="compositionally biased region" description="Polar residues" evidence="2">
    <location>
        <begin position="1180"/>
        <end position="1189"/>
    </location>
</feature>
<comment type="subcellular location">
    <subcellularLocation>
        <location evidence="1">Nucleus</location>
    </subcellularLocation>
</comment>
<dbReference type="GeneID" id="117566847"/>
<organism evidence="3 4">
    <name type="scientific">Drosophila albomicans</name>
    <name type="common">Fruit fly</name>
    <dbReference type="NCBI Taxonomy" id="7291"/>
    <lineage>
        <taxon>Eukaryota</taxon>
        <taxon>Metazoa</taxon>
        <taxon>Ecdysozoa</taxon>
        <taxon>Arthropoda</taxon>
        <taxon>Hexapoda</taxon>
        <taxon>Insecta</taxon>
        <taxon>Pterygota</taxon>
        <taxon>Neoptera</taxon>
        <taxon>Endopterygota</taxon>
        <taxon>Diptera</taxon>
        <taxon>Brachycera</taxon>
        <taxon>Muscomorpha</taxon>
        <taxon>Ephydroidea</taxon>
        <taxon>Drosophilidae</taxon>
        <taxon>Drosophila</taxon>
    </lineage>
</organism>
<evidence type="ECO:0000256" key="1">
    <source>
        <dbReference type="ARBA" id="ARBA00004123"/>
    </source>
</evidence>
<feature type="compositionally biased region" description="Polar residues" evidence="2">
    <location>
        <begin position="477"/>
        <end position="486"/>
    </location>
</feature>
<dbReference type="Gene3D" id="3.40.50.10810">
    <property type="entry name" value="Tandem AAA-ATPase domain"/>
    <property type="match status" value="1"/>
</dbReference>
<feature type="compositionally biased region" description="Low complexity" evidence="2">
    <location>
        <begin position="956"/>
        <end position="967"/>
    </location>
</feature>
<dbReference type="InterPro" id="IPR027417">
    <property type="entry name" value="P-loop_NTPase"/>
</dbReference>
<dbReference type="Proteomes" id="UP000515160">
    <property type="component" value="Chromosome 3"/>
</dbReference>
<feature type="region of interest" description="Disordered" evidence="2">
    <location>
        <begin position="956"/>
        <end position="992"/>
    </location>
</feature>
<dbReference type="RefSeq" id="XP_034102329.1">
    <property type="nucleotide sequence ID" value="XM_034246438.2"/>
</dbReference>
<evidence type="ECO:0000313" key="4">
    <source>
        <dbReference type="RefSeq" id="XP_034102329.1"/>
    </source>
</evidence>
<feature type="compositionally biased region" description="Basic and acidic residues" evidence="2">
    <location>
        <begin position="784"/>
        <end position="797"/>
    </location>
</feature>
<dbReference type="PANTHER" id="PTHR45629:SF7">
    <property type="entry name" value="DNA EXCISION REPAIR PROTEIN ERCC-6-RELATED"/>
    <property type="match status" value="1"/>
</dbReference>
<feature type="compositionally biased region" description="Basic and acidic residues" evidence="2">
    <location>
        <begin position="538"/>
        <end position="555"/>
    </location>
</feature>
<reference evidence="4" key="1">
    <citation type="submission" date="2025-08" db="UniProtKB">
        <authorList>
            <consortium name="RefSeq"/>
        </authorList>
    </citation>
    <scope>IDENTIFICATION</scope>
    <source>
        <strain evidence="4">15112-1751.03</strain>
        <tissue evidence="4">Whole Adult</tissue>
    </source>
</reference>
<feature type="compositionally biased region" description="Basic and acidic residues" evidence="2">
    <location>
        <begin position="440"/>
        <end position="455"/>
    </location>
</feature>
<feature type="compositionally biased region" description="Polar residues" evidence="2">
    <location>
        <begin position="1197"/>
        <end position="1209"/>
    </location>
</feature>
<feature type="compositionally biased region" description="Low complexity" evidence="2">
    <location>
        <begin position="680"/>
        <end position="691"/>
    </location>
</feature>
<dbReference type="InterPro" id="IPR038718">
    <property type="entry name" value="SNF2-like_sf"/>
</dbReference>
<gene>
    <name evidence="4" type="primary">LOC117566847</name>
</gene>
<feature type="compositionally biased region" description="Polar residues" evidence="2">
    <location>
        <begin position="522"/>
        <end position="534"/>
    </location>
</feature>
<feature type="compositionally biased region" description="Basic and acidic residues" evidence="2">
    <location>
        <begin position="490"/>
        <end position="504"/>
    </location>
</feature>
<dbReference type="OrthoDB" id="6819249at2759"/>
<name>A0A6P8WGD2_DROAB</name>
<keyword evidence="3" id="KW-1185">Reference proteome</keyword>
<feature type="compositionally biased region" description="Low complexity" evidence="2">
    <location>
        <begin position="632"/>
        <end position="649"/>
    </location>
</feature>
<dbReference type="InterPro" id="IPR050496">
    <property type="entry name" value="SNF2_RAD54_helicase_repair"/>
</dbReference>
<feature type="compositionally biased region" description="Low complexity" evidence="2">
    <location>
        <begin position="1212"/>
        <end position="1221"/>
    </location>
</feature>
<dbReference type="AlphaFoldDB" id="A0A6P8WGD2"/>
<feature type="compositionally biased region" description="Basic residues" evidence="2">
    <location>
        <begin position="390"/>
        <end position="399"/>
    </location>
</feature>
<feature type="region of interest" description="Disordered" evidence="2">
    <location>
        <begin position="274"/>
        <end position="293"/>
    </location>
</feature>
<feature type="compositionally biased region" description="Low complexity" evidence="2">
    <location>
        <begin position="277"/>
        <end position="290"/>
    </location>
</feature>
<feature type="compositionally biased region" description="Basic residues" evidence="2">
    <location>
        <begin position="968"/>
        <end position="977"/>
    </location>
</feature>
<feature type="compositionally biased region" description="Polar residues" evidence="2">
    <location>
        <begin position="840"/>
        <end position="856"/>
    </location>
</feature>
<feature type="region of interest" description="Disordered" evidence="2">
    <location>
        <begin position="376"/>
        <end position="870"/>
    </location>
</feature>
<feature type="region of interest" description="Disordered" evidence="2">
    <location>
        <begin position="1118"/>
        <end position="1144"/>
    </location>
</feature>
<dbReference type="SUPFAM" id="SSF52540">
    <property type="entry name" value="P-loop containing nucleoside triphosphate hydrolases"/>
    <property type="match status" value="1"/>
</dbReference>
<accession>A0A6P8WGD2</accession>
<feature type="region of interest" description="Disordered" evidence="2">
    <location>
        <begin position="1156"/>
        <end position="1236"/>
    </location>
</feature>
<dbReference type="PANTHER" id="PTHR45629">
    <property type="entry name" value="SNF2/RAD54 FAMILY MEMBER"/>
    <property type="match status" value="1"/>
</dbReference>
<evidence type="ECO:0000256" key="2">
    <source>
        <dbReference type="SAM" id="MobiDB-lite"/>
    </source>
</evidence>
<sequence length="1236" mass="138541">MYHLVSEQTAELRLSDNVLIGNQTTQYLKPFQLEAVRFLYDRFSKHEFCIFNDESGLGKTASIAAFLSGLNTSKKTLVVLQNDDHLLAGWQFHLGVLTDLSVCVVKDVNDSTESAHSVYLSKWSILRSIGDLSKLKFDYIIVDHRGFTLNNSFCSSMLLKHYEGKVNIVISSVDITSDVKLLYNVLRLGGCLEHQYKTIQAFERKFHLPDVKEVLSKRVDLEEYYKQRGVLGEYIKDYRLRRYRHQFESYLPLVTEEQYKINLSRWLGENNSNSTISQTTLESSSEPLSTGNTDEISECLRNMKREPESTSGNDNAEILSECSDEVVAMEPLFLQLSESEVEDASKERVDDERDECRSPFIDVVSVSSDDCEIISLANTPPPHQPTRSPATRKKRKFTKRLQQAENIELTESETEEAAPSNSNRKSLNVRLCRVMLPQKKHQETETASKSAEPRKAPLRKPASKKTDEEMTKKPPNEMTTSKSTGVSQSESEKASTSKSKEEQQKTPMKKSPQKVQAVNVLADTSTDQPTTSKATRGRKSESKSPTEHTFKKPQEQKMQSKPTQSSKTVSKTPENESKSSKSTQLRKPATAASKTPQAETKSTQVKKPANVTPKKPQEQTKSKTAKEETAVTKSTQATPKKPPQTTAKKPQTEKTPLKSKQTSPKEATEPKTKQAMKTEPATSKKTPQQKKTSADEQMGPLKQERSATPNSEPKTRRSYLRDRNSDDVDQRQTRGMQRLTRSAESRIQSKYMSPLKALQYDKKSPVKGKRSHDAVQTPKASKRKREEDNVKQEETADNRSSTTMIEGEPPPKRKVGRPRKVAQDNQRVATPEVTKKTEITQKVATQESSKQANITQKVDKQESSKQANITQKVDTPELLSSGSNASDYSYLQCAQKLPDNLTELEAFQDFRIPEVPQATPLMLSSSLNVNFFSDSEVIVVPSSIPKQEVVVINSSNEECSQQSNTQSRRTRALKRKVSKEPSQPSASTSNFGLLLGDQRARVNKSPDIFSNCSDLSQITLAQPVPQPSPFEGFKIFGSEVKQHQVKTQQSMGTQKKRERSCLDILENMFEPHKTKTNKSGINLLPMLPSPKKQLPQRRFTLLDEDIFEITNNGEFGSRLRLNSNGHVSPVPQAQQQPQATQQLQQRNKITKYLIGSGCTPEDTGQRIQALSPAQRKSPKSIKSTQSTKLTRWFGTADATTSQSAPSTPQVPADKAAAARVARSGGPTKRKQLNLFK</sequence>